<proteinExistence type="predicted"/>
<organism evidence="1 2">
    <name type="scientific">Bacillus cereus</name>
    <dbReference type="NCBI Taxonomy" id="1396"/>
    <lineage>
        <taxon>Bacteria</taxon>
        <taxon>Bacillati</taxon>
        <taxon>Bacillota</taxon>
        <taxon>Bacilli</taxon>
        <taxon>Bacillales</taxon>
        <taxon>Bacillaceae</taxon>
        <taxon>Bacillus</taxon>
        <taxon>Bacillus cereus group</taxon>
    </lineage>
</organism>
<accession>A0AAW7NRY8</accession>
<sequence length="63" mass="7336">MIINLDDFRKTKQLNKTNTIQMTKIPIFDRIFVENNELVGGIKGSKEKVIIEHLDQKTNKSTF</sequence>
<dbReference type="AlphaFoldDB" id="A0AAW7NRY8"/>
<protein>
    <recommendedName>
        <fullName evidence="3">Group-specific protein</fullName>
    </recommendedName>
</protein>
<evidence type="ECO:0000313" key="2">
    <source>
        <dbReference type="Proteomes" id="UP001175137"/>
    </source>
</evidence>
<name>A0AAW7NRY8_BACCE</name>
<comment type="caution">
    <text evidence="1">The sequence shown here is derived from an EMBL/GenBank/DDBJ whole genome shotgun (WGS) entry which is preliminary data.</text>
</comment>
<dbReference type="EMBL" id="JAUIQW010000003">
    <property type="protein sequence ID" value="MDN4877237.1"/>
    <property type="molecule type" value="Genomic_DNA"/>
</dbReference>
<evidence type="ECO:0008006" key="3">
    <source>
        <dbReference type="Google" id="ProtNLM"/>
    </source>
</evidence>
<gene>
    <name evidence="1" type="ORF">QYM23_31135</name>
</gene>
<reference evidence="1" key="1">
    <citation type="submission" date="2023-07" db="EMBL/GenBank/DDBJ databases">
        <title>Complete genome sequence of Bacillus cereus SRCM126073 isolated from soil.</title>
        <authorList>
            <person name="Yang H.-G."/>
            <person name="Ryu M.-S."/>
            <person name="Ha G.-S."/>
            <person name="Yang H.-J."/>
            <person name="Jeong D.-Y."/>
        </authorList>
    </citation>
    <scope>NUCLEOTIDE SEQUENCE</scope>
    <source>
        <strain evidence="1">SRCM126073</strain>
    </source>
</reference>
<dbReference type="Proteomes" id="UP001175137">
    <property type="component" value="Unassembled WGS sequence"/>
</dbReference>
<dbReference type="RefSeq" id="WP_301266333.1">
    <property type="nucleotide sequence ID" value="NZ_JAUIQW010000003.1"/>
</dbReference>
<evidence type="ECO:0000313" key="1">
    <source>
        <dbReference type="EMBL" id="MDN4877237.1"/>
    </source>
</evidence>